<proteinExistence type="predicted"/>
<organism evidence="1 2">
    <name type="scientific">Aspergillus melleus</name>
    <dbReference type="NCBI Taxonomy" id="138277"/>
    <lineage>
        <taxon>Eukaryota</taxon>
        <taxon>Fungi</taxon>
        <taxon>Dikarya</taxon>
        <taxon>Ascomycota</taxon>
        <taxon>Pezizomycotina</taxon>
        <taxon>Eurotiomycetes</taxon>
        <taxon>Eurotiomycetidae</taxon>
        <taxon>Eurotiales</taxon>
        <taxon>Aspergillaceae</taxon>
        <taxon>Aspergillus</taxon>
        <taxon>Aspergillus subgen. Circumdati</taxon>
    </lineage>
</organism>
<sequence>MVVLDSSAFQHPGGSQPRPKMVSELLRLYCPPSLSGADGVHSQTSTKHNRKSSRAGLSDLTLPALTQLGPFRVACSRAFVTLIHDGSTKVIAQAATRSLSPSRHSGIGMKTLGLKTHGKSGHDLSNETADGSHILGDLTKEDQLKSHPFVLQFPETRFYAEIPLTSPRWGTFGTYCVVDEEDRALLEDETITDLKDVAAGIVQHLENVYTVHSQAQSDRMLQTLMTIKGLPSVDDIAHRNSEPLAQAQSALPEKFGNLSISVEETHVIPPMPTMPRPPESPFFQQHEPVFNLPSAREKHQEHLRRCSIASNHLVTVPEKVTPSPLSSLLFARASALLQSVMELDGALFLDASRSNSRRFSSTSGSDWDAQSKDDAKSLIFYPLWNWDRSRWLAGIVIWTGENEKLLDEDDMHYLKTFADLVTTEYLQIGWTATEKSKLDLLSSVSHELRSPLHGMLASAELLQATTLEPAQRDMVTMIETCGLTLLDTMNHLLDFTKINNLTNISRLQKDRMENQEVDVDHLVSEFDVGTLVEDVADALYSGHRSRINASKIAGRYLDSGTGVSSRTVSSESNRSDDSNDLSVIVRIEEQPSWVIQSVSGGWRRIVMNLIGNSFKFTQSGLIEVCLSQRVDRVNGSKSVQAHLSIKDTGCGISSEFLEHKLFQPFTQENDLTEGVGLGLSIVRQVISYLGGTVDFRSEVGVGTQVDVFIPVEFIQSASDGVPPTLTSPSVKTTTRVCLIGLDGFAGLDGVPAQVLSTDAKRKLSIRGALSNVLLSHSGWAVSFADSVEKSSGDIGVMEESMLKKLSRNGDVHANFKTVIILGQHGVSLPSSFAIKGADVIYLSQPIGPRKINEALRRFKDSHQESSPTTESAVSGPFSGFTTRGRSLSDAFALAKGTESPPVVKDSVSNYSPPSPRDKQATELHVLLVDDNDINLKILSTFMRKIGCSFETANNGLAALEKYKESSGNYDYVLMDISMPIMDGVVSTSKIREYEEQHSLPRAAIMAVTGVASSSMQQQAFAAGIDDYLVKPLSLHDLKRIMNIQ</sequence>
<accession>A0ACC3BGS0</accession>
<keyword evidence="2" id="KW-1185">Reference proteome</keyword>
<gene>
    <name evidence="1" type="ORF">N8T08_005197</name>
</gene>
<evidence type="ECO:0000313" key="2">
    <source>
        <dbReference type="Proteomes" id="UP001177260"/>
    </source>
</evidence>
<reference evidence="1 2" key="1">
    <citation type="journal article" date="2023" name="ACS Omega">
        <title>Identification of the Neoaspergillic Acid Biosynthesis Gene Cluster by Establishing an In Vitro CRISPR-Ribonucleoprotein Genetic System in Aspergillus melleus.</title>
        <authorList>
            <person name="Yuan B."/>
            <person name="Grau M.F."/>
            <person name="Murata R.M."/>
            <person name="Torok T."/>
            <person name="Venkateswaran K."/>
            <person name="Stajich J.E."/>
            <person name="Wang C.C.C."/>
        </authorList>
    </citation>
    <scope>NUCLEOTIDE SEQUENCE [LARGE SCALE GENOMIC DNA]</scope>
    <source>
        <strain evidence="1 2">IMV 1140</strain>
    </source>
</reference>
<comment type="caution">
    <text evidence="1">The sequence shown here is derived from an EMBL/GenBank/DDBJ whole genome shotgun (WGS) entry which is preliminary data.</text>
</comment>
<protein>
    <submittedName>
        <fullName evidence="1">Uncharacterized protein</fullName>
    </submittedName>
</protein>
<dbReference type="Proteomes" id="UP001177260">
    <property type="component" value="Unassembled WGS sequence"/>
</dbReference>
<evidence type="ECO:0000313" key="1">
    <source>
        <dbReference type="EMBL" id="KAK1149645.1"/>
    </source>
</evidence>
<name>A0ACC3BGS0_9EURO</name>
<dbReference type="EMBL" id="JAOPJF010000003">
    <property type="protein sequence ID" value="KAK1149645.1"/>
    <property type="molecule type" value="Genomic_DNA"/>
</dbReference>